<keyword evidence="9" id="KW-0472">Membrane</keyword>
<keyword evidence="9" id="KW-0812">Transmembrane</keyword>
<keyword evidence="2 11" id="KW-0723">Serine/threonine-protein kinase</keyword>
<dbReference type="PROSITE" id="PS00108">
    <property type="entry name" value="PROTEIN_KINASE_ST"/>
    <property type="match status" value="1"/>
</dbReference>
<keyword evidence="3" id="KW-0808">Transferase</keyword>
<evidence type="ECO:0000256" key="4">
    <source>
        <dbReference type="ARBA" id="ARBA00022741"/>
    </source>
</evidence>
<evidence type="ECO:0000313" key="12">
    <source>
        <dbReference type="Proteomes" id="UP000199352"/>
    </source>
</evidence>
<dbReference type="PROSITE" id="PS50011">
    <property type="entry name" value="PROTEIN_KINASE_DOM"/>
    <property type="match status" value="1"/>
</dbReference>
<name>A0A1H9BVZ0_9PSEU</name>
<feature type="binding site" evidence="7">
    <location>
        <position position="40"/>
    </location>
    <ligand>
        <name>ATP</name>
        <dbReference type="ChEBI" id="CHEBI:30616"/>
    </ligand>
</feature>
<evidence type="ECO:0000256" key="6">
    <source>
        <dbReference type="ARBA" id="ARBA00022840"/>
    </source>
</evidence>
<dbReference type="Gene3D" id="3.30.200.20">
    <property type="entry name" value="Phosphorylase Kinase, domain 1"/>
    <property type="match status" value="1"/>
</dbReference>
<evidence type="ECO:0000256" key="8">
    <source>
        <dbReference type="SAM" id="MobiDB-lite"/>
    </source>
</evidence>
<protein>
    <recommendedName>
        <fullName evidence="1">non-specific serine/threonine protein kinase</fullName>
        <ecNumber evidence="1">2.7.11.1</ecNumber>
    </recommendedName>
</protein>
<dbReference type="STRING" id="402600.SAMN05216188_101949"/>
<reference evidence="12" key="1">
    <citation type="submission" date="2016-10" db="EMBL/GenBank/DDBJ databases">
        <authorList>
            <person name="Varghese N."/>
            <person name="Submissions S."/>
        </authorList>
    </citation>
    <scope>NUCLEOTIDE SEQUENCE [LARGE SCALE GENOMIC DNA]</scope>
    <source>
        <strain evidence="12">CGMCC 4.3525</strain>
    </source>
</reference>
<evidence type="ECO:0000256" key="1">
    <source>
        <dbReference type="ARBA" id="ARBA00012513"/>
    </source>
</evidence>
<dbReference type="GO" id="GO:0005524">
    <property type="term" value="F:ATP binding"/>
    <property type="evidence" value="ECO:0007669"/>
    <property type="project" value="UniProtKB-UniRule"/>
</dbReference>
<dbReference type="Proteomes" id="UP000199352">
    <property type="component" value="Unassembled WGS sequence"/>
</dbReference>
<dbReference type="PROSITE" id="PS00107">
    <property type="entry name" value="PROTEIN_KINASE_ATP"/>
    <property type="match status" value="1"/>
</dbReference>
<evidence type="ECO:0000256" key="7">
    <source>
        <dbReference type="PROSITE-ProRule" id="PRU10141"/>
    </source>
</evidence>
<dbReference type="AlphaFoldDB" id="A0A1H9BVZ0"/>
<dbReference type="InterPro" id="IPR017441">
    <property type="entry name" value="Protein_kinase_ATP_BS"/>
</dbReference>
<evidence type="ECO:0000313" key="11">
    <source>
        <dbReference type="EMBL" id="SEP92931.1"/>
    </source>
</evidence>
<dbReference type="PANTHER" id="PTHR43289:SF6">
    <property type="entry name" value="SERINE_THREONINE-PROTEIN KINASE NEKL-3"/>
    <property type="match status" value="1"/>
</dbReference>
<evidence type="ECO:0000256" key="5">
    <source>
        <dbReference type="ARBA" id="ARBA00022777"/>
    </source>
</evidence>
<dbReference type="EC" id="2.7.11.1" evidence="1"/>
<dbReference type="Pfam" id="PF00069">
    <property type="entry name" value="Pkinase"/>
    <property type="match status" value="1"/>
</dbReference>
<dbReference type="SUPFAM" id="SSF56112">
    <property type="entry name" value="Protein kinase-like (PK-like)"/>
    <property type="match status" value="1"/>
</dbReference>
<feature type="domain" description="Protein kinase" evidence="10">
    <location>
        <begin position="11"/>
        <end position="269"/>
    </location>
</feature>
<keyword evidence="5 11" id="KW-0418">Kinase</keyword>
<keyword evidence="6 7" id="KW-0067">ATP-binding</keyword>
<evidence type="ECO:0000259" key="10">
    <source>
        <dbReference type="PROSITE" id="PS50011"/>
    </source>
</evidence>
<dbReference type="RefSeq" id="WP_245777554.1">
    <property type="nucleotide sequence ID" value="NZ_FOFR01000001.1"/>
</dbReference>
<accession>A0A1H9BVZ0</accession>
<feature type="region of interest" description="Disordered" evidence="8">
    <location>
        <begin position="323"/>
        <end position="343"/>
    </location>
</feature>
<keyword evidence="4 7" id="KW-0547">Nucleotide-binding</keyword>
<dbReference type="EMBL" id="FOFR01000001">
    <property type="protein sequence ID" value="SEP92931.1"/>
    <property type="molecule type" value="Genomic_DNA"/>
</dbReference>
<dbReference type="InterPro" id="IPR008271">
    <property type="entry name" value="Ser/Thr_kinase_AS"/>
</dbReference>
<dbReference type="CDD" id="cd14014">
    <property type="entry name" value="STKc_PknB_like"/>
    <property type="match status" value="1"/>
</dbReference>
<organism evidence="11 12">
    <name type="scientific">Lentzea xinjiangensis</name>
    <dbReference type="NCBI Taxonomy" id="402600"/>
    <lineage>
        <taxon>Bacteria</taxon>
        <taxon>Bacillati</taxon>
        <taxon>Actinomycetota</taxon>
        <taxon>Actinomycetes</taxon>
        <taxon>Pseudonocardiales</taxon>
        <taxon>Pseudonocardiaceae</taxon>
        <taxon>Lentzea</taxon>
    </lineage>
</organism>
<dbReference type="InterPro" id="IPR000719">
    <property type="entry name" value="Prot_kinase_dom"/>
</dbReference>
<keyword evidence="12" id="KW-1185">Reference proteome</keyword>
<evidence type="ECO:0000256" key="9">
    <source>
        <dbReference type="SAM" id="Phobius"/>
    </source>
</evidence>
<keyword evidence="9" id="KW-1133">Transmembrane helix</keyword>
<feature type="transmembrane region" description="Helical" evidence="9">
    <location>
        <begin position="293"/>
        <end position="317"/>
    </location>
</feature>
<dbReference type="Gene3D" id="1.10.510.10">
    <property type="entry name" value="Transferase(Phosphotransferase) domain 1"/>
    <property type="match status" value="1"/>
</dbReference>
<dbReference type="GO" id="GO:0004674">
    <property type="term" value="F:protein serine/threonine kinase activity"/>
    <property type="evidence" value="ECO:0007669"/>
    <property type="project" value="UniProtKB-KW"/>
</dbReference>
<evidence type="ECO:0000256" key="3">
    <source>
        <dbReference type="ARBA" id="ARBA00022679"/>
    </source>
</evidence>
<evidence type="ECO:0000256" key="2">
    <source>
        <dbReference type="ARBA" id="ARBA00022527"/>
    </source>
</evidence>
<feature type="compositionally biased region" description="Polar residues" evidence="8">
    <location>
        <begin position="328"/>
        <end position="341"/>
    </location>
</feature>
<proteinExistence type="predicted"/>
<dbReference type="InterPro" id="IPR011009">
    <property type="entry name" value="Kinase-like_dom_sf"/>
</dbReference>
<sequence length="488" mass="52080">MQQQRVIANRYALLAELGRGAMGVVWRAQDQLLDRAVAIKELHPPQGIAAEERTVLEERMLREARTAGRLNHPAVVTVHDVIREDGRTYLAMELVNAADLATVVQRHGPRDSVWMAGVALQVLGALETAHNAGIVHRDVKPSNIMVRPDGAVKLTDFGIAQAMDDPRLTTNGGIVGSPAYMSPDRLHGWEASPASDLWALGVTLAHAVEGISPFERTSTASTLHAIMNEPPVLRRASPALAEVIRGLLTVDPARRMTADQARSRLVAIVQGTAQISAPVPVQRTKNPAGKNPAVKIAAVALGAVLLAGAAFGGYLAFRPENGDAAGGTPTSENSTEWSTDTAPLPMGAPLLSRRIATFGRGGDVPQWNLSGTECAKDFLIQGSPVPGSVPCDKPHGIQLFAAATPLWDQPKSVAYPGLQWLSDFAKKYCGEQFQATASRSKEALGFTGLVPTEQEWQAWNDPAAPGRQEVLCVVWKQDRAPLAGTLVG</sequence>
<gene>
    <name evidence="11" type="ORF">SAMN05216188_101949</name>
</gene>
<dbReference type="SMART" id="SM00220">
    <property type="entry name" value="S_TKc"/>
    <property type="match status" value="1"/>
</dbReference>
<dbReference type="PANTHER" id="PTHR43289">
    <property type="entry name" value="MITOGEN-ACTIVATED PROTEIN KINASE KINASE KINASE 20-RELATED"/>
    <property type="match status" value="1"/>
</dbReference>